<reference evidence="1" key="1">
    <citation type="submission" date="2024-09" db="EMBL/GenBank/DDBJ databases">
        <title>Black Yeasts Isolated from many extreme environments.</title>
        <authorList>
            <person name="Coleine C."/>
            <person name="Stajich J.E."/>
            <person name="Selbmann L."/>
        </authorList>
    </citation>
    <scope>NUCLEOTIDE SEQUENCE</scope>
    <source>
        <strain evidence="1">CCFEE 5737</strain>
    </source>
</reference>
<protein>
    <submittedName>
        <fullName evidence="1">Uncharacterized protein</fullName>
    </submittedName>
</protein>
<accession>A0ACC3D928</accession>
<gene>
    <name evidence="1" type="ORF">LTS18_012918</name>
</gene>
<evidence type="ECO:0000313" key="2">
    <source>
        <dbReference type="Proteomes" id="UP001186974"/>
    </source>
</evidence>
<comment type="caution">
    <text evidence="1">The sequence shown here is derived from an EMBL/GenBank/DDBJ whole genome shotgun (WGS) entry which is preliminary data.</text>
</comment>
<sequence>MSDSEPRYRAHLVVKTYRTPPDPAPPVRQSYLLGENITLSAANAAAKQILEASLQPGMTLTECGGDVPGAAVWKLGNDGDCMAYVELEGGGETGG</sequence>
<organism evidence="1 2">
    <name type="scientific">Coniosporium uncinatum</name>
    <dbReference type="NCBI Taxonomy" id="93489"/>
    <lineage>
        <taxon>Eukaryota</taxon>
        <taxon>Fungi</taxon>
        <taxon>Dikarya</taxon>
        <taxon>Ascomycota</taxon>
        <taxon>Pezizomycotina</taxon>
        <taxon>Dothideomycetes</taxon>
        <taxon>Dothideomycetes incertae sedis</taxon>
        <taxon>Coniosporium</taxon>
    </lineage>
</organism>
<keyword evidence="2" id="KW-1185">Reference proteome</keyword>
<proteinExistence type="predicted"/>
<dbReference type="Proteomes" id="UP001186974">
    <property type="component" value="Unassembled WGS sequence"/>
</dbReference>
<name>A0ACC3D928_9PEZI</name>
<evidence type="ECO:0000313" key="1">
    <source>
        <dbReference type="EMBL" id="KAK3063768.1"/>
    </source>
</evidence>
<dbReference type="EMBL" id="JAWDJW010006727">
    <property type="protein sequence ID" value="KAK3063768.1"/>
    <property type="molecule type" value="Genomic_DNA"/>
</dbReference>